<comment type="similarity">
    <text evidence="3">Belongs to the trans-sulfuration enzymes family.</text>
</comment>
<dbReference type="GO" id="GO:0030170">
    <property type="term" value="F:pyridoxal phosphate binding"/>
    <property type="evidence" value="ECO:0007669"/>
    <property type="project" value="InterPro"/>
</dbReference>
<dbReference type="InterPro" id="IPR044639">
    <property type="entry name" value="CGS1/2"/>
</dbReference>
<dbReference type="OrthoDB" id="3512640at2759"/>
<accession>A0A1X6NX72</accession>
<dbReference type="GO" id="GO:0009507">
    <property type="term" value="C:chloroplast"/>
    <property type="evidence" value="ECO:0007669"/>
    <property type="project" value="TreeGrafter"/>
</dbReference>
<feature type="region of interest" description="Disordered" evidence="4">
    <location>
        <begin position="88"/>
        <end position="108"/>
    </location>
</feature>
<dbReference type="InterPro" id="IPR054542">
    <property type="entry name" value="Cys_met_metab_PP"/>
</dbReference>
<dbReference type="CDD" id="cd00614">
    <property type="entry name" value="CGS_like"/>
    <property type="match status" value="1"/>
</dbReference>
<dbReference type="InterPro" id="IPR015424">
    <property type="entry name" value="PyrdxlP-dep_Trfase"/>
</dbReference>
<keyword evidence="2 3" id="KW-0663">Pyridoxal phosphate</keyword>
<reference evidence="5 6" key="1">
    <citation type="submission" date="2017-03" db="EMBL/GenBank/DDBJ databases">
        <title>WGS assembly of Porphyra umbilicalis.</title>
        <authorList>
            <person name="Brawley S.H."/>
            <person name="Blouin N.A."/>
            <person name="Ficko-Blean E."/>
            <person name="Wheeler G.L."/>
            <person name="Lohr M."/>
            <person name="Goodson H.V."/>
            <person name="Jenkins J.W."/>
            <person name="Blaby-Haas C.E."/>
            <person name="Helliwell K.E."/>
            <person name="Chan C."/>
            <person name="Marriage T."/>
            <person name="Bhattacharya D."/>
            <person name="Klein A.S."/>
            <person name="Badis Y."/>
            <person name="Brodie J."/>
            <person name="Cao Y."/>
            <person name="Collen J."/>
            <person name="Dittami S.M."/>
            <person name="Gachon C.M."/>
            <person name="Green B.R."/>
            <person name="Karpowicz S."/>
            <person name="Kim J.W."/>
            <person name="Kudahl U."/>
            <person name="Lin S."/>
            <person name="Michel G."/>
            <person name="Mittag M."/>
            <person name="Olson B.J."/>
            <person name="Pangilinan J."/>
            <person name="Peng Y."/>
            <person name="Qiu H."/>
            <person name="Shu S."/>
            <person name="Singer J.T."/>
            <person name="Smith A.G."/>
            <person name="Sprecher B.N."/>
            <person name="Wagner V."/>
            <person name="Wang W."/>
            <person name="Wang Z.-Y."/>
            <person name="Yan J."/>
            <person name="Yarish C."/>
            <person name="Zoeuner-Riek S."/>
            <person name="Zhuang Y."/>
            <person name="Zou Y."/>
            <person name="Lindquist E.A."/>
            <person name="Grimwood J."/>
            <person name="Barry K."/>
            <person name="Rokhsar D.S."/>
            <person name="Schmutz J."/>
            <person name="Stiller J.W."/>
            <person name="Grossman A.R."/>
            <person name="Prochnik S.E."/>
        </authorList>
    </citation>
    <scope>NUCLEOTIDE SEQUENCE [LARGE SCALE GENOMIC DNA]</scope>
    <source>
        <strain evidence="5">4086291</strain>
    </source>
</reference>
<dbReference type="PANTHER" id="PTHR43379:SF1">
    <property type="entry name" value="CYSTATHIONINE GAMMA-SYNTHASE 1, CHLOROPLASTIC-RELATED"/>
    <property type="match status" value="1"/>
</dbReference>
<protein>
    <recommendedName>
        <fullName evidence="7">Cystathionine gamma-synthase</fullName>
    </recommendedName>
</protein>
<evidence type="ECO:0000313" key="5">
    <source>
        <dbReference type="EMBL" id="OSX73120.1"/>
    </source>
</evidence>
<dbReference type="PANTHER" id="PTHR43379">
    <property type="entry name" value="CYSTATHIONINE GAMMA-SYNTHASE"/>
    <property type="match status" value="1"/>
</dbReference>
<dbReference type="SUPFAM" id="SSF53383">
    <property type="entry name" value="PLP-dependent transferases"/>
    <property type="match status" value="1"/>
</dbReference>
<dbReference type="Pfam" id="PF01053">
    <property type="entry name" value="Cys_Met_Meta_PP"/>
    <property type="match status" value="1"/>
</dbReference>
<dbReference type="GO" id="GO:0009086">
    <property type="term" value="P:methionine biosynthetic process"/>
    <property type="evidence" value="ECO:0007669"/>
    <property type="project" value="InterPro"/>
</dbReference>
<dbReference type="Gene3D" id="3.40.640.10">
    <property type="entry name" value="Type I PLP-dependent aspartate aminotransferase-like (Major domain)"/>
    <property type="match status" value="1"/>
</dbReference>
<dbReference type="GO" id="GO:0003962">
    <property type="term" value="F:cystathionine gamma-synthase activity"/>
    <property type="evidence" value="ECO:0007669"/>
    <property type="project" value="InterPro"/>
</dbReference>
<dbReference type="Gene3D" id="3.90.1150.10">
    <property type="entry name" value="Aspartate Aminotransferase, domain 1"/>
    <property type="match status" value="1"/>
</dbReference>
<sequence length="564" mass="59324">MAFHGLSRAATFVLPMGTPARSDQGWTRGMPPPSVRPATLAVARRSSSFLGVRAVGTAVAAAANVVTALPLPAAGGLRCASASATAVNPVQQSPQPSGGDQVQSEPVGAADPEATVAAYLRDGKPVGPAAQETVELAGLAALVSAEPNGASTLRAAAVAEGGMQTRAVHGGERVKGGKKARATLDAIATPIVQSSTFTFRSTRECIEYNQGTYESFEYGRYGNPTARAVEEKLMALEGGEDALVSSSGMNAVTTMLLALVPENGHIVVTTDCYRRTRQFVGTVLPKMGVRTTVVDPADTARLEAIFASEGASLFFSETPTNPLIRVLDTDAVTGLCRKYGVTSVIDTTFATAYNFRAIDHGADLVLHSGTKYLAGHNDVLCGALVGSSALINPVRRLHGVLGGVLDPHAAFLLLRGLKTLSLRMAAHNRNAQALADVLSTHPEVAKVHHPSLKSHVDHEVAMQQFPRGFGGVLSFELVGDGNPWSQETFEATGRFVDALRLPYIGPSMGGTESLIEQVCIMGYFDQPLRERQRLGICNGLVRFACGIEDTKDVVDDVLQALDAA</sequence>
<gene>
    <name evidence="5" type="ORF">BU14_0375s0007</name>
</gene>
<evidence type="ECO:0000256" key="2">
    <source>
        <dbReference type="ARBA" id="ARBA00022898"/>
    </source>
</evidence>
<dbReference type="InterPro" id="IPR000277">
    <property type="entry name" value="Cys/Met-Metab_PyrdxlP-dep_enz"/>
</dbReference>
<evidence type="ECO:0000313" key="6">
    <source>
        <dbReference type="Proteomes" id="UP000218209"/>
    </source>
</evidence>
<dbReference type="GO" id="GO:0019346">
    <property type="term" value="P:transsulfuration"/>
    <property type="evidence" value="ECO:0007669"/>
    <property type="project" value="InterPro"/>
</dbReference>
<dbReference type="PROSITE" id="PS00868">
    <property type="entry name" value="CYS_MET_METAB_PP"/>
    <property type="match status" value="1"/>
</dbReference>
<comment type="cofactor">
    <cofactor evidence="1 3">
        <name>pyridoxal 5'-phosphate</name>
        <dbReference type="ChEBI" id="CHEBI:597326"/>
    </cofactor>
</comment>
<dbReference type="AlphaFoldDB" id="A0A1X6NX72"/>
<feature type="compositionally biased region" description="Polar residues" evidence="4">
    <location>
        <begin position="88"/>
        <end position="104"/>
    </location>
</feature>
<evidence type="ECO:0000256" key="4">
    <source>
        <dbReference type="SAM" id="MobiDB-lite"/>
    </source>
</evidence>
<keyword evidence="6" id="KW-1185">Reference proteome</keyword>
<evidence type="ECO:0008006" key="7">
    <source>
        <dbReference type="Google" id="ProtNLM"/>
    </source>
</evidence>
<proteinExistence type="inferred from homology"/>
<dbReference type="FunFam" id="3.40.640.10:FF:000046">
    <property type="entry name" value="Cystathionine gamma-lyase"/>
    <property type="match status" value="1"/>
</dbReference>
<name>A0A1X6NX72_PORUM</name>
<dbReference type="Proteomes" id="UP000218209">
    <property type="component" value="Unassembled WGS sequence"/>
</dbReference>
<dbReference type="InterPro" id="IPR015421">
    <property type="entry name" value="PyrdxlP-dep_Trfase_major"/>
</dbReference>
<dbReference type="EMBL" id="KV919017">
    <property type="protein sequence ID" value="OSX73120.1"/>
    <property type="molecule type" value="Genomic_DNA"/>
</dbReference>
<organism evidence="5 6">
    <name type="scientific">Porphyra umbilicalis</name>
    <name type="common">Purple laver</name>
    <name type="synonym">Red alga</name>
    <dbReference type="NCBI Taxonomy" id="2786"/>
    <lineage>
        <taxon>Eukaryota</taxon>
        <taxon>Rhodophyta</taxon>
        <taxon>Bangiophyceae</taxon>
        <taxon>Bangiales</taxon>
        <taxon>Bangiaceae</taxon>
        <taxon>Porphyra</taxon>
    </lineage>
</organism>
<evidence type="ECO:0000256" key="1">
    <source>
        <dbReference type="ARBA" id="ARBA00001933"/>
    </source>
</evidence>
<dbReference type="InterPro" id="IPR015422">
    <property type="entry name" value="PyrdxlP-dep_Trfase_small"/>
</dbReference>
<evidence type="ECO:0000256" key="3">
    <source>
        <dbReference type="RuleBase" id="RU362118"/>
    </source>
</evidence>